<sequence>LHTHSKLANHREVQWQSAVTAIGKEAENMDNF</sequence>
<evidence type="ECO:0000313" key="2">
    <source>
        <dbReference type="Proteomes" id="UP000265520"/>
    </source>
</evidence>
<reference evidence="1 2" key="1">
    <citation type="journal article" date="2018" name="Front. Plant Sci.">
        <title>Red Clover (Trifolium pratense) and Zigzag Clover (T. medium) - A Picture of Genomic Similarities and Differences.</title>
        <authorList>
            <person name="Dluhosova J."/>
            <person name="Istvanek J."/>
            <person name="Nedelnik J."/>
            <person name="Repkova J."/>
        </authorList>
    </citation>
    <scope>NUCLEOTIDE SEQUENCE [LARGE SCALE GENOMIC DNA]</scope>
    <source>
        <strain evidence="2">cv. 10/8</strain>
        <tissue evidence="1">Leaf</tissue>
    </source>
</reference>
<feature type="non-terminal residue" evidence="1">
    <location>
        <position position="1"/>
    </location>
</feature>
<proteinExistence type="predicted"/>
<organism evidence="1 2">
    <name type="scientific">Trifolium medium</name>
    <dbReference type="NCBI Taxonomy" id="97028"/>
    <lineage>
        <taxon>Eukaryota</taxon>
        <taxon>Viridiplantae</taxon>
        <taxon>Streptophyta</taxon>
        <taxon>Embryophyta</taxon>
        <taxon>Tracheophyta</taxon>
        <taxon>Spermatophyta</taxon>
        <taxon>Magnoliopsida</taxon>
        <taxon>eudicotyledons</taxon>
        <taxon>Gunneridae</taxon>
        <taxon>Pentapetalae</taxon>
        <taxon>rosids</taxon>
        <taxon>fabids</taxon>
        <taxon>Fabales</taxon>
        <taxon>Fabaceae</taxon>
        <taxon>Papilionoideae</taxon>
        <taxon>50 kb inversion clade</taxon>
        <taxon>NPAAA clade</taxon>
        <taxon>Hologalegina</taxon>
        <taxon>IRL clade</taxon>
        <taxon>Trifolieae</taxon>
        <taxon>Trifolium</taxon>
    </lineage>
</organism>
<comment type="caution">
    <text evidence="1">The sequence shown here is derived from an EMBL/GenBank/DDBJ whole genome shotgun (WGS) entry which is preliminary data.</text>
</comment>
<protein>
    <submittedName>
        <fullName evidence="1">Uncharacterized protein</fullName>
    </submittedName>
</protein>
<evidence type="ECO:0000313" key="1">
    <source>
        <dbReference type="EMBL" id="MCI59203.1"/>
    </source>
</evidence>
<keyword evidence="2" id="KW-1185">Reference proteome</keyword>
<dbReference type="Proteomes" id="UP000265520">
    <property type="component" value="Unassembled WGS sequence"/>
</dbReference>
<accession>A0A392TDG8</accession>
<name>A0A392TDG8_9FABA</name>
<dbReference type="EMBL" id="LXQA010559132">
    <property type="protein sequence ID" value="MCI59203.1"/>
    <property type="molecule type" value="Genomic_DNA"/>
</dbReference>
<dbReference type="AlphaFoldDB" id="A0A392TDG8"/>